<evidence type="ECO:0000313" key="1">
    <source>
        <dbReference type="EMBL" id="KAF9065781.1"/>
    </source>
</evidence>
<protein>
    <submittedName>
        <fullName evidence="1">Uncharacterized protein</fullName>
    </submittedName>
</protein>
<accession>A0A9P5PI30</accession>
<gene>
    <name evidence="1" type="ORF">BDP27DRAFT_1076142</name>
</gene>
<keyword evidence="2" id="KW-1185">Reference proteome</keyword>
<comment type="caution">
    <text evidence="1">The sequence shown here is derived from an EMBL/GenBank/DDBJ whole genome shotgun (WGS) entry which is preliminary data.</text>
</comment>
<dbReference type="EMBL" id="JADNRY010000098">
    <property type="protein sequence ID" value="KAF9065781.1"/>
    <property type="molecule type" value="Genomic_DNA"/>
</dbReference>
<proteinExistence type="predicted"/>
<organism evidence="1 2">
    <name type="scientific">Rhodocollybia butyracea</name>
    <dbReference type="NCBI Taxonomy" id="206335"/>
    <lineage>
        <taxon>Eukaryota</taxon>
        <taxon>Fungi</taxon>
        <taxon>Dikarya</taxon>
        <taxon>Basidiomycota</taxon>
        <taxon>Agaricomycotina</taxon>
        <taxon>Agaricomycetes</taxon>
        <taxon>Agaricomycetidae</taxon>
        <taxon>Agaricales</taxon>
        <taxon>Marasmiineae</taxon>
        <taxon>Omphalotaceae</taxon>
        <taxon>Rhodocollybia</taxon>
    </lineage>
</organism>
<sequence>MPCALDTAVFEFMKSLQQKSKEREADGVARDSKQLRNHSTDILTLTHVHRTSARAFRRSLGLRRRCCPLTPYKIIFPQLGLQPRTGTSADDIRSVRRASDFWAGGRSNTPSSSALLLKTIPSLATLSRIQNIGYVPVRVA</sequence>
<name>A0A9P5PI30_9AGAR</name>
<evidence type="ECO:0000313" key="2">
    <source>
        <dbReference type="Proteomes" id="UP000772434"/>
    </source>
</evidence>
<dbReference type="Proteomes" id="UP000772434">
    <property type="component" value="Unassembled WGS sequence"/>
</dbReference>
<dbReference type="AlphaFoldDB" id="A0A9P5PI30"/>
<reference evidence="1" key="1">
    <citation type="submission" date="2020-11" db="EMBL/GenBank/DDBJ databases">
        <authorList>
            <consortium name="DOE Joint Genome Institute"/>
            <person name="Ahrendt S."/>
            <person name="Riley R."/>
            <person name="Andreopoulos W."/>
            <person name="Labutti K."/>
            <person name="Pangilinan J."/>
            <person name="Ruiz-Duenas F.J."/>
            <person name="Barrasa J.M."/>
            <person name="Sanchez-Garcia M."/>
            <person name="Camarero S."/>
            <person name="Miyauchi S."/>
            <person name="Serrano A."/>
            <person name="Linde D."/>
            <person name="Babiker R."/>
            <person name="Drula E."/>
            <person name="Ayuso-Fernandez I."/>
            <person name="Pacheco R."/>
            <person name="Padilla G."/>
            <person name="Ferreira P."/>
            <person name="Barriuso J."/>
            <person name="Kellner H."/>
            <person name="Castanera R."/>
            <person name="Alfaro M."/>
            <person name="Ramirez L."/>
            <person name="Pisabarro A.G."/>
            <person name="Kuo A."/>
            <person name="Tritt A."/>
            <person name="Lipzen A."/>
            <person name="He G."/>
            <person name="Yan M."/>
            <person name="Ng V."/>
            <person name="Cullen D."/>
            <person name="Martin F."/>
            <person name="Rosso M.-N."/>
            <person name="Henrissat B."/>
            <person name="Hibbett D."/>
            <person name="Martinez A.T."/>
            <person name="Grigoriev I.V."/>
        </authorList>
    </citation>
    <scope>NUCLEOTIDE SEQUENCE</scope>
    <source>
        <strain evidence="1">AH 40177</strain>
    </source>
</reference>